<organism evidence="2 3">
    <name type="scientific">Smittium culicis</name>
    <dbReference type="NCBI Taxonomy" id="133412"/>
    <lineage>
        <taxon>Eukaryota</taxon>
        <taxon>Fungi</taxon>
        <taxon>Fungi incertae sedis</taxon>
        <taxon>Zoopagomycota</taxon>
        <taxon>Kickxellomycotina</taxon>
        <taxon>Harpellomycetes</taxon>
        <taxon>Harpellales</taxon>
        <taxon>Legeriomycetaceae</taxon>
        <taxon>Smittium</taxon>
    </lineage>
</organism>
<name>A0A1R1XFR9_9FUNG</name>
<evidence type="ECO:0000313" key="3">
    <source>
        <dbReference type="Proteomes" id="UP000187429"/>
    </source>
</evidence>
<keyword evidence="1" id="KW-0732">Signal</keyword>
<reference evidence="3" key="1">
    <citation type="submission" date="2017-01" db="EMBL/GenBank/DDBJ databases">
        <authorList>
            <person name="Wang Y."/>
            <person name="White M."/>
            <person name="Kvist S."/>
            <person name="Moncalvo J.-M."/>
        </authorList>
    </citation>
    <scope>NUCLEOTIDE SEQUENCE [LARGE SCALE GENOMIC DNA]</scope>
    <source>
        <strain evidence="3">ID-206-W2</strain>
    </source>
</reference>
<accession>A0A1R1XFR9</accession>
<protein>
    <submittedName>
        <fullName evidence="2">Uncharacterized protein</fullName>
    </submittedName>
</protein>
<comment type="caution">
    <text evidence="2">The sequence shown here is derived from an EMBL/GenBank/DDBJ whole genome shotgun (WGS) entry which is preliminary data.</text>
</comment>
<gene>
    <name evidence="2" type="ORF">AYI69_g8993</name>
</gene>
<keyword evidence="3" id="KW-1185">Reference proteome</keyword>
<sequence length="127" mass="14573">MFKLQLSLFISLLVNIFLTSAFGDKRPIDPSCSFCSPSKHNFQFFAESYYKNKISEIQPVPYQCYYVGKFSSAIFSEPCVGYVRMFDGCDCSGNFATREMKTGYAPGDNMKDYKRLFSSFIYIPDKV</sequence>
<proteinExistence type="predicted"/>
<dbReference type="EMBL" id="LSSM01005061">
    <property type="protein sequence ID" value="OMJ13479.1"/>
    <property type="molecule type" value="Genomic_DNA"/>
</dbReference>
<dbReference type="Proteomes" id="UP000187429">
    <property type="component" value="Unassembled WGS sequence"/>
</dbReference>
<feature type="signal peptide" evidence="1">
    <location>
        <begin position="1"/>
        <end position="23"/>
    </location>
</feature>
<evidence type="ECO:0000313" key="2">
    <source>
        <dbReference type="EMBL" id="OMJ13479.1"/>
    </source>
</evidence>
<dbReference type="AlphaFoldDB" id="A0A1R1XFR9"/>
<feature type="chain" id="PRO_5012977854" evidence="1">
    <location>
        <begin position="24"/>
        <end position="127"/>
    </location>
</feature>
<evidence type="ECO:0000256" key="1">
    <source>
        <dbReference type="SAM" id="SignalP"/>
    </source>
</evidence>
<dbReference type="OrthoDB" id="10484581at2759"/>